<proteinExistence type="predicted"/>
<dbReference type="OrthoDB" id="9807255at2"/>
<reference evidence="2" key="2">
    <citation type="submission" date="2019-06" db="EMBL/GenBank/DDBJ databases">
        <title>Co-occurence of chitin degradation, pigmentation and bioactivity in marine Pseudoalteromonas.</title>
        <authorList>
            <person name="Sonnenschein E.C."/>
            <person name="Bech P.K."/>
        </authorList>
    </citation>
    <scope>NUCLEOTIDE SEQUENCE [LARGE SCALE GENOMIC DNA]</scope>
    <source>
        <strain evidence="2">S1189</strain>
    </source>
</reference>
<reference evidence="1 2" key="1">
    <citation type="submission" date="2017-12" db="EMBL/GenBank/DDBJ databases">
        <authorList>
            <person name="Paulsen S."/>
            <person name="Gram L.K."/>
        </authorList>
    </citation>
    <scope>NUCLEOTIDE SEQUENCE [LARGE SCALE GENOMIC DNA]</scope>
    <source>
        <strain evidence="1 2">S1189</strain>
    </source>
</reference>
<sequence length="84" mass="9124">MKNANVRHAKSLIAAKQYLQASTVLETLLQGDHKNVELLTCLSLCQSLLGNKLEAIAAAIDAVRFSGFEHACYVSLFSTLDSND</sequence>
<organism evidence="1 2">
    <name type="scientific">Pseudoalteromonas phenolica</name>
    <dbReference type="NCBI Taxonomy" id="161398"/>
    <lineage>
        <taxon>Bacteria</taxon>
        <taxon>Pseudomonadati</taxon>
        <taxon>Pseudomonadota</taxon>
        <taxon>Gammaproteobacteria</taxon>
        <taxon>Alteromonadales</taxon>
        <taxon>Pseudoalteromonadaceae</taxon>
        <taxon>Pseudoalteromonas</taxon>
    </lineage>
</organism>
<dbReference type="SUPFAM" id="SSF48452">
    <property type="entry name" value="TPR-like"/>
    <property type="match status" value="1"/>
</dbReference>
<accession>A0A5S3YXA4</accession>
<name>A0A5S3YXA4_9GAMM</name>
<protein>
    <submittedName>
        <fullName evidence="1">Uncharacterized protein</fullName>
    </submittedName>
</protein>
<dbReference type="RefSeq" id="WP_138566525.1">
    <property type="nucleotide sequence ID" value="NZ_PNCM01000009.1"/>
</dbReference>
<evidence type="ECO:0000313" key="1">
    <source>
        <dbReference type="EMBL" id="TMP82954.1"/>
    </source>
</evidence>
<evidence type="ECO:0000313" key="2">
    <source>
        <dbReference type="Proteomes" id="UP000307362"/>
    </source>
</evidence>
<dbReference type="Proteomes" id="UP000307362">
    <property type="component" value="Unassembled WGS sequence"/>
</dbReference>
<dbReference type="EMBL" id="PNCM01000009">
    <property type="protein sequence ID" value="TMP82954.1"/>
    <property type="molecule type" value="Genomic_DNA"/>
</dbReference>
<dbReference type="AlphaFoldDB" id="A0A5S3YXA4"/>
<dbReference type="Gene3D" id="1.25.40.10">
    <property type="entry name" value="Tetratricopeptide repeat domain"/>
    <property type="match status" value="1"/>
</dbReference>
<dbReference type="InterPro" id="IPR011990">
    <property type="entry name" value="TPR-like_helical_dom_sf"/>
</dbReference>
<gene>
    <name evidence="1" type="ORF">CWB73_03760</name>
</gene>
<comment type="caution">
    <text evidence="1">The sequence shown here is derived from an EMBL/GenBank/DDBJ whole genome shotgun (WGS) entry which is preliminary data.</text>
</comment>